<keyword evidence="2" id="KW-1185">Reference proteome</keyword>
<evidence type="ECO:0000313" key="1">
    <source>
        <dbReference type="EMBL" id="MCI4387816.1"/>
    </source>
</evidence>
<accession>A0ACC5XA75</accession>
<name>A0ACC5XA75_PANGG</name>
<organism evidence="1 2">
    <name type="scientific">Pangasianodon gigas</name>
    <name type="common">Mekong giant catfish</name>
    <name type="synonym">Pangasius gigas</name>
    <dbReference type="NCBI Taxonomy" id="30993"/>
    <lineage>
        <taxon>Eukaryota</taxon>
        <taxon>Metazoa</taxon>
        <taxon>Chordata</taxon>
        <taxon>Craniata</taxon>
        <taxon>Vertebrata</taxon>
        <taxon>Euteleostomi</taxon>
        <taxon>Actinopterygii</taxon>
        <taxon>Neopterygii</taxon>
        <taxon>Teleostei</taxon>
        <taxon>Ostariophysi</taxon>
        <taxon>Siluriformes</taxon>
        <taxon>Pangasiidae</taxon>
        <taxon>Pangasianodon</taxon>
    </lineage>
</organism>
<reference evidence="1 2" key="1">
    <citation type="journal article" date="2022" name="bioRxiv">
        <title>An ancient truncated duplication of the anti-Mullerian hormone receptor type 2 gene is a potential conserved master sex determinant in the Pangasiidae catfish family.</title>
        <authorList>
            <person name="Wen M."/>
            <person name="Pan Q."/>
            <person name="Jouanno E."/>
            <person name="Montfort J."/>
            <person name="Zahm M."/>
            <person name="Cabau C."/>
            <person name="Klopp C."/>
            <person name="Iampietro C."/>
            <person name="Roques C."/>
            <person name="Bouchez O."/>
            <person name="Castinel A."/>
            <person name="Donnadieu C."/>
            <person name="Parrinello H."/>
            <person name="Poncet C."/>
            <person name="Belmonte E."/>
            <person name="Gautier V."/>
            <person name="Avarre J.-C."/>
            <person name="Dugue R."/>
            <person name="Gustiano R."/>
            <person name="Ha T.T.T."/>
            <person name="Campet M."/>
            <person name="Sriphairoj K."/>
            <person name="Ribolli J."/>
            <person name="de Almeida F.L."/>
            <person name="Desvignes T."/>
            <person name="Postlethwait J.H."/>
            <person name="Bucao C.F."/>
            <person name="Robinson-Rechavi M."/>
            <person name="Bobe J."/>
            <person name="Herpin A."/>
            <person name="Guiguen Y."/>
        </authorList>
    </citation>
    <scope>NUCLEOTIDE SEQUENCE [LARGE SCALE GENOMIC DNA]</scope>
    <source>
        <strain evidence="1">YG-Dec2019</strain>
    </source>
</reference>
<proteinExistence type="predicted"/>
<sequence length="754" mass="81807">MADTVVSAHSSEDLLADFETLLNSGSIDLSADHQIVIISPACGGVELLQPRSAGADLLLFSTPHSTAPPGIQQRRDAAPGRPPVKRKLDLDNDHQYISTTRPPPPCPAPPATPGRPRVDNRACCSSRYTVFAVKRKLDLDNDHQYISTTRPPPPCPAPPATPGRPRVPRLSTEKSRYDTSLNLTTKRFLDLLAQSPDGVVDLNWASQVLDVQKRRIYDITNVLEGIHLISKKSKNNIQWLGNRIDGASVARYQELQKEVSELSDAEDKLDELINKCSLQLRLLTEDSENKIYPSCACQDLRSTVDPPDQIVIVIRAPPETQMTVTEPSEGYQISLKSTKGPIDVFLCPEDSSGVCSPVTGCSPAKSSSHSPPRPPSSTQEASSSTPATIPSASPLPLANETESLLDPFSGISEMADFDPLTLGSSDFLLDRAGPVPRLSTEKSRYDTSLNLTTKRFLDLLAQSPDGVVDLNWASQVLDVQKRRIYDITNVLEGIHLISKKSKNNIQWLGNRIDGASVARYQELQKEVSELSDAEDKLDELINKCSLQLRLLTEDSENKIYPSCACQDLRSTVDPPDQIVIVIRAPPETQMTVTEPSEGYQISLKSTKGPIDVFLCPEDSSGVCSPVTGCSPAKSSSHSPPRPPSSTQEASSSTPATIPSASPLPLANETESLLDPFSGISEMADFDPLTLGSSDFLLDRAGPGPGSGSDPFSLPIDSFISLSPPHTQDYHFGLEDHEGISELFDCDFTDLGPLF</sequence>
<comment type="caution">
    <text evidence="1">The sequence shown here is derived from an EMBL/GenBank/DDBJ whole genome shotgun (WGS) entry which is preliminary data.</text>
</comment>
<gene>
    <name evidence="1" type="ORF">PGIGA_G00078390</name>
</gene>
<dbReference type="EMBL" id="CM040469">
    <property type="protein sequence ID" value="MCI4387816.1"/>
    <property type="molecule type" value="Genomic_DNA"/>
</dbReference>
<evidence type="ECO:0000313" key="2">
    <source>
        <dbReference type="Proteomes" id="UP000829447"/>
    </source>
</evidence>
<protein>
    <submittedName>
        <fullName evidence="1">Uncharacterized protein</fullName>
    </submittedName>
</protein>
<dbReference type="Proteomes" id="UP000829447">
    <property type="component" value="Linkage Group LG16"/>
</dbReference>